<dbReference type="OrthoDB" id="5988692at2"/>
<dbReference type="InterPro" id="IPR021762">
    <property type="entry name" value="DUF3325"/>
</dbReference>
<reference evidence="2 3" key="1">
    <citation type="submission" date="2017-02" db="EMBL/GenBank/DDBJ databases">
        <authorList>
            <person name="Peterson S.W."/>
        </authorList>
    </citation>
    <scope>NUCLEOTIDE SEQUENCE [LARGE SCALE GENOMIC DNA]</scope>
    <source>
        <strain evidence="2 3">P15</strain>
    </source>
</reference>
<dbReference type="STRING" id="428993.SAMN06296058_1997"/>
<dbReference type="EMBL" id="FUZV01000001">
    <property type="protein sequence ID" value="SKC66854.1"/>
    <property type="molecule type" value="Genomic_DNA"/>
</dbReference>
<organism evidence="2 3">
    <name type="scientific">Pseudoxanthomonas indica</name>
    <dbReference type="NCBI Taxonomy" id="428993"/>
    <lineage>
        <taxon>Bacteria</taxon>
        <taxon>Pseudomonadati</taxon>
        <taxon>Pseudomonadota</taxon>
        <taxon>Gammaproteobacteria</taxon>
        <taxon>Lysobacterales</taxon>
        <taxon>Lysobacteraceae</taxon>
        <taxon>Pseudoxanthomonas</taxon>
    </lineage>
</organism>
<dbReference type="Pfam" id="PF11804">
    <property type="entry name" value="DUF3325"/>
    <property type="match status" value="1"/>
</dbReference>
<evidence type="ECO:0000313" key="2">
    <source>
        <dbReference type="EMBL" id="SKC66854.1"/>
    </source>
</evidence>
<proteinExistence type="predicted"/>
<evidence type="ECO:0000256" key="1">
    <source>
        <dbReference type="SAM" id="Phobius"/>
    </source>
</evidence>
<name>A0A1T5KSU8_9GAMM</name>
<keyword evidence="1" id="KW-0472">Membrane</keyword>
<keyword evidence="1" id="KW-1133">Transmembrane helix</keyword>
<feature type="transmembrane region" description="Helical" evidence="1">
    <location>
        <begin position="48"/>
        <end position="68"/>
    </location>
</feature>
<evidence type="ECO:0000313" key="3">
    <source>
        <dbReference type="Proteomes" id="UP000190341"/>
    </source>
</evidence>
<sequence>MPESTHAAWLLACALLVSVVSMGWLALSMQVHAQQVWGTALSATSSRLLRWMGGIGIVVVLALCLTVDHATMATLVWVMAVTGASLLVAFTLSSHPRWLRVLAPWVRAPR</sequence>
<accession>A0A1T5KSU8</accession>
<keyword evidence="3" id="KW-1185">Reference proteome</keyword>
<feature type="transmembrane region" description="Helical" evidence="1">
    <location>
        <begin position="6"/>
        <end position="27"/>
    </location>
</feature>
<evidence type="ECO:0008006" key="4">
    <source>
        <dbReference type="Google" id="ProtNLM"/>
    </source>
</evidence>
<protein>
    <recommendedName>
        <fullName evidence="4">DUF3325 domain-containing protein</fullName>
    </recommendedName>
</protein>
<feature type="transmembrane region" description="Helical" evidence="1">
    <location>
        <begin position="74"/>
        <end position="92"/>
    </location>
</feature>
<keyword evidence="1" id="KW-0812">Transmembrane</keyword>
<gene>
    <name evidence="2" type="ORF">SAMN06296058_1997</name>
</gene>
<dbReference type="RefSeq" id="WP_079724237.1">
    <property type="nucleotide sequence ID" value="NZ_BMCL01000002.1"/>
</dbReference>
<dbReference type="AlphaFoldDB" id="A0A1T5KSU8"/>
<dbReference type="Proteomes" id="UP000190341">
    <property type="component" value="Unassembled WGS sequence"/>
</dbReference>